<proteinExistence type="predicted"/>
<evidence type="ECO:0000313" key="2">
    <source>
        <dbReference type="EMBL" id="MBX68712.1"/>
    </source>
</evidence>
<dbReference type="EMBL" id="GGEC01088228">
    <property type="protein sequence ID" value="MBX68712.1"/>
    <property type="molecule type" value="Transcribed_RNA"/>
</dbReference>
<evidence type="ECO:0000256" key="1">
    <source>
        <dbReference type="SAM" id="Phobius"/>
    </source>
</evidence>
<name>A0A2P2QNW5_RHIMU</name>
<feature type="transmembrane region" description="Helical" evidence="1">
    <location>
        <begin position="21"/>
        <end position="43"/>
    </location>
</feature>
<keyword evidence="1" id="KW-0812">Transmembrane</keyword>
<sequence>MRKEQHFGVDKTKEKQSYHTVSIGFLPYVFCSPVSFSLCFHAPKQQNLLAI</sequence>
<reference evidence="2" key="1">
    <citation type="submission" date="2018-02" db="EMBL/GenBank/DDBJ databases">
        <title>Rhizophora mucronata_Transcriptome.</title>
        <authorList>
            <person name="Meera S.P."/>
            <person name="Sreeshan A."/>
            <person name="Augustine A."/>
        </authorList>
    </citation>
    <scope>NUCLEOTIDE SEQUENCE</scope>
    <source>
        <tissue evidence="2">Leaf</tissue>
    </source>
</reference>
<dbReference type="AlphaFoldDB" id="A0A2P2QNW5"/>
<keyword evidence="1" id="KW-1133">Transmembrane helix</keyword>
<accession>A0A2P2QNW5</accession>
<organism evidence="2">
    <name type="scientific">Rhizophora mucronata</name>
    <name type="common">Asiatic mangrove</name>
    <dbReference type="NCBI Taxonomy" id="61149"/>
    <lineage>
        <taxon>Eukaryota</taxon>
        <taxon>Viridiplantae</taxon>
        <taxon>Streptophyta</taxon>
        <taxon>Embryophyta</taxon>
        <taxon>Tracheophyta</taxon>
        <taxon>Spermatophyta</taxon>
        <taxon>Magnoliopsida</taxon>
        <taxon>eudicotyledons</taxon>
        <taxon>Gunneridae</taxon>
        <taxon>Pentapetalae</taxon>
        <taxon>rosids</taxon>
        <taxon>fabids</taxon>
        <taxon>Malpighiales</taxon>
        <taxon>Rhizophoraceae</taxon>
        <taxon>Rhizophora</taxon>
    </lineage>
</organism>
<keyword evidence="1" id="KW-0472">Membrane</keyword>
<protein>
    <submittedName>
        <fullName evidence="2">Uncharacterized protein</fullName>
    </submittedName>
</protein>